<evidence type="ECO:0000256" key="2">
    <source>
        <dbReference type="ARBA" id="ARBA00022806"/>
    </source>
</evidence>
<keyword evidence="2" id="KW-0378">Hydrolase</keyword>
<evidence type="ECO:0000256" key="3">
    <source>
        <dbReference type="ARBA" id="ARBA00023204"/>
    </source>
</evidence>
<dbReference type="RefSeq" id="WP_239263159.1">
    <property type="nucleotide sequence ID" value="NZ_JAKRCV010000013.1"/>
</dbReference>
<name>A0ABS9Q0Q9_9MICO</name>
<sequence>MTQQSTDQPAGQGTFAGMPQRLYAASPSRLLAYLDCPRRYRLQYLDRPKPKAAPQRAHTSLGIAVHNALRDWWDVPVEQWSVDRAHALVAASWVDVGFRDAAMSRRWLRAAQQEVTDYLRGIAPGNRPVGIERTVSVRTGTVALTGRIDRLDDRPTSDGGRALVVVDYKTSRRPSTVDELRTSLPMAMYAVAVAGMFKRPCVDVELHHVPTGTVARHRHTAESLDRKVGEVESIAVDLRRADADYRERGVESDQFPPQVSALCGWCDFRAHCPEGSAHVPERAPWAALEPDDGGGT</sequence>
<dbReference type="Proteomes" id="UP001521931">
    <property type="component" value="Unassembled WGS sequence"/>
</dbReference>
<dbReference type="InterPro" id="IPR011604">
    <property type="entry name" value="PDDEXK-like_dom_sf"/>
</dbReference>
<keyword evidence="2" id="KW-0067">ATP-binding</keyword>
<dbReference type="Gene3D" id="3.90.320.10">
    <property type="match status" value="1"/>
</dbReference>
<reference evidence="5 6" key="1">
    <citation type="submission" date="2022-02" db="EMBL/GenBank/DDBJ databases">
        <title>Uncovering new skin microbiome diversity through culturing and metagenomics.</title>
        <authorList>
            <person name="Conlan S."/>
            <person name="Deming C."/>
            <person name="Nisc Comparative Sequencing Program N."/>
            <person name="Segre J.A."/>
        </authorList>
    </citation>
    <scope>NUCLEOTIDE SEQUENCE [LARGE SCALE GENOMIC DNA]</scope>
    <source>
        <strain evidence="5 6">ACRQZ</strain>
    </source>
</reference>
<keyword evidence="3" id="KW-0234">DNA repair</keyword>
<dbReference type="InterPro" id="IPR038726">
    <property type="entry name" value="PDDEXK_AddAB-type"/>
</dbReference>
<dbReference type="Pfam" id="PF12705">
    <property type="entry name" value="PDDEXK_1"/>
    <property type="match status" value="1"/>
</dbReference>
<keyword evidence="2" id="KW-0347">Helicase</keyword>
<feature type="domain" description="PD-(D/E)XK endonuclease-like" evidence="4">
    <location>
        <begin position="25"/>
        <end position="273"/>
    </location>
</feature>
<evidence type="ECO:0000256" key="1">
    <source>
        <dbReference type="ARBA" id="ARBA00022763"/>
    </source>
</evidence>
<proteinExistence type="predicted"/>
<protein>
    <submittedName>
        <fullName evidence="5">PD-(D/E)XK nuclease family protein</fullName>
    </submittedName>
</protein>
<keyword evidence="2" id="KW-0547">Nucleotide-binding</keyword>
<evidence type="ECO:0000259" key="4">
    <source>
        <dbReference type="Pfam" id="PF12705"/>
    </source>
</evidence>
<keyword evidence="1" id="KW-0227">DNA damage</keyword>
<accession>A0ABS9Q0Q9</accession>
<organism evidence="5 6">
    <name type="scientific">Arsenicicoccus bolidensis</name>
    <dbReference type="NCBI Taxonomy" id="229480"/>
    <lineage>
        <taxon>Bacteria</taxon>
        <taxon>Bacillati</taxon>
        <taxon>Actinomycetota</taxon>
        <taxon>Actinomycetes</taxon>
        <taxon>Micrococcales</taxon>
        <taxon>Intrasporangiaceae</taxon>
        <taxon>Arsenicicoccus</taxon>
    </lineage>
</organism>
<dbReference type="EMBL" id="JAKRCV010000013">
    <property type="protein sequence ID" value="MCG7321467.1"/>
    <property type="molecule type" value="Genomic_DNA"/>
</dbReference>
<comment type="caution">
    <text evidence="5">The sequence shown here is derived from an EMBL/GenBank/DDBJ whole genome shotgun (WGS) entry which is preliminary data.</text>
</comment>
<keyword evidence="6" id="KW-1185">Reference proteome</keyword>
<evidence type="ECO:0000313" key="5">
    <source>
        <dbReference type="EMBL" id="MCG7321467.1"/>
    </source>
</evidence>
<evidence type="ECO:0000313" key="6">
    <source>
        <dbReference type="Proteomes" id="UP001521931"/>
    </source>
</evidence>
<gene>
    <name evidence="5" type="ORF">MHL29_06105</name>
</gene>